<reference evidence="2" key="1">
    <citation type="submission" date="2023-10" db="EMBL/GenBank/DDBJ databases">
        <title>Genome assembly of Pristionchus species.</title>
        <authorList>
            <person name="Yoshida K."/>
            <person name="Sommer R.J."/>
        </authorList>
    </citation>
    <scope>NUCLEOTIDE SEQUENCE</scope>
    <source>
        <strain evidence="2">RS5133</strain>
    </source>
</reference>
<dbReference type="Proteomes" id="UP001432322">
    <property type="component" value="Unassembled WGS sequence"/>
</dbReference>
<keyword evidence="1" id="KW-0472">Membrane</keyword>
<organism evidence="2 3">
    <name type="scientific">Pristionchus fissidentatus</name>
    <dbReference type="NCBI Taxonomy" id="1538716"/>
    <lineage>
        <taxon>Eukaryota</taxon>
        <taxon>Metazoa</taxon>
        <taxon>Ecdysozoa</taxon>
        <taxon>Nematoda</taxon>
        <taxon>Chromadorea</taxon>
        <taxon>Rhabditida</taxon>
        <taxon>Rhabditina</taxon>
        <taxon>Diplogasteromorpha</taxon>
        <taxon>Diplogasteroidea</taxon>
        <taxon>Neodiplogasteridae</taxon>
        <taxon>Pristionchus</taxon>
    </lineage>
</organism>
<proteinExistence type="predicted"/>
<comment type="caution">
    <text evidence="2">The sequence shown here is derived from an EMBL/GenBank/DDBJ whole genome shotgun (WGS) entry which is preliminary data.</text>
</comment>
<protein>
    <recommendedName>
        <fullName evidence="4">G protein-coupled receptor</fullName>
    </recommendedName>
</protein>
<gene>
    <name evidence="2" type="ORF">PFISCL1PPCAC_12630</name>
</gene>
<evidence type="ECO:0008006" key="4">
    <source>
        <dbReference type="Google" id="ProtNLM"/>
    </source>
</evidence>
<evidence type="ECO:0000256" key="1">
    <source>
        <dbReference type="SAM" id="Phobius"/>
    </source>
</evidence>
<dbReference type="AlphaFoldDB" id="A0AAV5VPF4"/>
<evidence type="ECO:0000313" key="3">
    <source>
        <dbReference type="Proteomes" id="UP001432322"/>
    </source>
</evidence>
<accession>A0AAV5VPF4</accession>
<feature type="transmembrane region" description="Helical" evidence="1">
    <location>
        <begin position="67"/>
        <end position="83"/>
    </location>
</feature>
<keyword evidence="3" id="KW-1185">Reference proteome</keyword>
<keyword evidence="1" id="KW-0812">Transmembrane</keyword>
<keyword evidence="1" id="KW-1133">Transmembrane helix</keyword>
<sequence length="90" mass="10156">MCVINLLATELPTAKTEPLARSYLIDLSTCTQMYCEALEILIAAERILSAVRPAAYYKSIMSWPMRMLLIVVLLCFATLQGWLTEDDLIN</sequence>
<evidence type="ECO:0000313" key="2">
    <source>
        <dbReference type="EMBL" id="GMT21333.1"/>
    </source>
</evidence>
<dbReference type="EMBL" id="BTSY01000004">
    <property type="protein sequence ID" value="GMT21333.1"/>
    <property type="molecule type" value="Genomic_DNA"/>
</dbReference>
<name>A0AAV5VPF4_9BILA</name>